<gene>
    <name evidence="3" type="ORF">ACFFI0_07225</name>
</gene>
<evidence type="ECO:0000256" key="1">
    <source>
        <dbReference type="SAM" id="Phobius"/>
    </source>
</evidence>
<keyword evidence="4" id="KW-1185">Reference proteome</keyword>
<reference evidence="3 4" key="1">
    <citation type="submission" date="2024-09" db="EMBL/GenBank/DDBJ databases">
        <authorList>
            <person name="Sun Q."/>
            <person name="Mori K."/>
        </authorList>
    </citation>
    <scope>NUCLEOTIDE SEQUENCE [LARGE SCALE GENOMIC DNA]</scope>
    <source>
        <strain evidence="3 4">CCM 7765</strain>
    </source>
</reference>
<dbReference type="Pfam" id="PF04892">
    <property type="entry name" value="VanZ"/>
    <property type="match status" value="1"/>
</dbReference>
<accession>A0ABV6HGT8</accession>
<proteinExistence type="predicted"/>
<dbReference type="Proteomes" id="UP001589774">
    <property type="component" value="Unassembled WGS sequence"/>
</dbReference>
<feature type="domain" description="VanZ-like" evidence="2">
    <location>
        <begin position="10"/>
        <end position="132"/>
    </location>
</feature>
<dbReference type="PANTHER" id="PTHR36834:SF2">
    <property type="entry name" value="MEMBRANE PROTEIN"/>
    <property type="match status" value="1"/>
</dbReference>
<dbReference type="PANTHER" id="PTHR36834">
    <property type="entry name" value="MEMBRANE PROTEIN-RELATED"/>
    <property type="match status" value="1"/>
</dbReference>
<keyword evidence="1" id="KW-0472">Membrane</keyword>
<keyword evidence="1" id="KW-1133">Transmembrane helix</keyword>
<sequence>MKWVWRVWCLLYFIILFYVVFFAGRRPNPTFESTDSRPLLLIPFKMKWYLYKHAIDVNSVYLDILGNIVMFVPLPLFLYIVWKVKRPHTMFWIGFIASFIVEFTQYITGVGLADIDDLVFNSLGVLCGVTIIDGIKRTAFETERSNN</sequence>
<comment type="caution">
    <text evidence="3">The sequence shown here is derived from an EMBL/GenBank/DDBJ whole genome shotgun (WGS) entry which is preliminary data.</text>
</comment>
<evidence type="ECO:0000313" key="3">
    <source>
        <dbReference type="EMBL" id="MFC0318094.1"/>
    </source>
</evidence>
<organism evidence="3 4">
    <name type="scientific">Olivibacter oleidegradans</name>
    <dbReference type="NCBI Taxonomy" id="760123"/>
    <lineage>
        <taxon>Bacteria</taxon>
        <taxon>Pseudomonadati</taxon>
        <taxon>Bacteroidota</taxon>
        <taxon>Sphingobacteriia</taxon>
        <taxon>Sphingobacteriales</taxon>
        <taxon>Sphingobacteriaceae</taxon>
        <taxon>Olivibacter</taxon>
    </lineage>
</organism>
<name>A0ABV6HGT8_9SPHI</name>
<evidence type="ECO:0000259" key="2">
    <source>
        <dbReference type="Pfam" id="PF04892"/>
    </source>
</evidence>
<dbReference type="InterPro" id="IPR053150">
    <property type="entry name" value="Teicoplanin_resist-assoc"/>
</dbReference>
<evidence type="ECO:0000313" key="4">
    <source>
        <dbReference type="Proteomes" id="UP001589774"/>
    </source>
</evidence>
<keyword evidence="1" id="KW-0812">Transmembrane</keyword>
<dbReference type="RefSeq" id="WP_165446974.1">
    <property type="nucleotide sequence ID" value="NZ_JBHLWO010000001.1"/>
</dbReference>
<feature type="transmembrane region" description="Helical" evidence="1">
    <location>
        <begin position="89"/>
        <end position="112"/>
    </location>
</feature>
<dbReference type="InterPro" id="IPR006976">
    <property type="entry name" value="VanZ-like"/>
</dbReference>
<feature type="transmembrane region" description="Helical" evidence="1">
    <location>
        <begin position="60"/>
        <end position="82"/>
    </location>
</feature>
<feature type="transmembrane region" description="Helical" evidence="1">
    <location>
        <begin position="7"/>
        <end position="24"/>
    </location>
</feature>
<protein>
    <submittedName>
        <fullName evidence="3">VanZ family protein</fullName>
    </submittedName>
</protein>
<dbReference type="EMBL" id="JBHLWO010000001">
    <property type="protein sequence ID" value="MFC0318094.1"/>
    <property type="molecule type" value="Genomic_DNA"/>
</dbReference>